<dbReference type="Gene3D" id="2.120.10.80">
    <property type="entry name" value="Kelch-type beta propeller"/>
    <property type="match status" value="1"/>
</dbReference>
<evidence type="ECO:0000313" key="1">
    <source>
        <dbReference type="EMBL" id="GIQ81346.1"/>
    </source>
</evidence>
<evidence type="ECO:0000313" key="2">
    <source>
        <dbReference type="Proteomes" id="UP000265618"/>
    </source>
</evidence>
<dbReference type="InterPro" id="IPR011043">
    <property type="entry name" value="Gal_Oxase/kelch_b-propeller"/>
</dbReference>
<comment type="caution">
    <text evidence="1">The sequence shown here is derived from an EMBL/GenBank/DDBJ whole genome shotgun (WGS) entry which is preliminary data.</text>
</comment>
<dbReference type="Proteomes" id="UP000265618">
    <property type="component" value="Unassembled WGS sequence"/>
</dbReference>
<name>A0A9K3CQJ4_9EUKA</name>
<accession>A0A9K3CQJ4</accession>
<sequence>MCMYHADTATWERDKWEQNKHKEDLSVEERHLSGVELYNHIAFELDGHLCVYGVVPDDDMERVCGEDCERGCHTSLGRGVVLRFSWTQRTWSILSDRAPAIQDASVVAVEGEIHIFGVSEQRKSASSHHCLVPGAEWETLPMPSLQRGHNKHDNVVVECAFLRGRHIVVWTGLEQNEHSCLAYDTVSREWERWGGAFTRHRMHPPSAEGVAITLAKKGVYDEVTRGFRTEVGCVVFGQ</sequence>
<protein>
    <submittedName>
        <fullName evidence="1">Uncharacterized protein</fullName>
    </submittedName>
</protein>
<dbReference type="InterPro" id="IPR015915">
    <property type="entry name" value="Kelch-typ_b-propeller"/>
</dbReference>
<dbReference type="SUPFAM" id="SSF50965">
    <property type="entry name" value="Galactose oxidase, central domain"/>
    <property type="match status" value="1"/>
</dbReference>
<gene>
    <name evidence="1" type="ORF">KIPB_002293</name>
</gene>
<dbReference type="AlphaFoldDB" id="A0A9K3CQJ4"/>
<proteinExistence type="predicted"/>
<organism evidence="1 2">
    <name type="scientific">Kipferlia bialata</name>
    <dbReference type="NCBI Taxonomy" id="797122"/>
    <lineage>
        <taxon>Eukaryota</taxon>
        <taxon>Metamonada</taxon>
        <taxon>Carpediemonas-like organisms</taxon>
        <taxon>Kipferlia</taxon>
    </lineage>
</organism>
<dbReference type="EMBL" id="BDIP01000367">
    <property type="protein sequence ID" value="GIQ81346.1"/>
    <property type="molecule type" value="Genomic_DNA"/>
</dbReference>
<keyword evidence="2" id="KW-1185">Reference proteome</keyword>
<reference evidence="1 2" key="1">
    <citation type="journal article" date="2018" name="PLoS ONE">
        <title>The draft genome of Kipferlia bialata reveals reductive genome evolution in fornicate parasites.</title>
        <authorList>
            <person name="Tanifuji G."/>
            <person name="Takabayashi S."/>
            <person name="Kume K."/>
            <person name="Takagi M."/>
            <person name="Nakayama T."/>
            <person name="Kamikawa R."/>
            <person name="Inagaki Y."/>
            <person name="Hashimoto T."/>
        </authorList>
    </citation>
    <scope>NUCLEOTIDE SEQUENCE [LARGE SCALE GENOMIC DNA]</scope>
    <source>
        <strain evidence="1">NY0173</strain>
    </source>
</reference>